<comment type="similarity">
    <text evidence="2 7 8">Belongs to the glutamine synthetase family.</text>
</comment>
<dbReference type="Pfam" id="PF00120">
    <property type="entry name" value="Gln-synt_C"/>
    <property type="match status" value="1"/>
</dbReference>
<dbReference type="PANTHER" id="PTHR43785">
    <property type="entry name" value="GAMMA-GLUTAMYLPUTRESCINE SYNTHETASE"/>
    <property type="match status" value="1"/>
</dbReference>
<sequence length="441" mass="47727">MQAIEQWFATHGIRRVECLVPDLTGNARGKRVPPRQLSAGTELRFPQVGLIQSVAGECRQDLVSETDPDMLLAPDWRTLTVQPWASEPTAQLICDCTDEQGAPIASAPRNVLRRVLERYAARGLTPVVAPEMEFYLVARAQDGHGVPAAPHGRSGTHETQRSPYGVDAADEFSAVIDDLYRFCEVQGIGAAALLHEVGRGQLEINLDHGDALALADQVFLFKRSAREAARRHGLTATFMAKPLAGEAGSAMHIHQSLLDSKGNNVFSTASGAASQTFFHFIGGLQRYLPSALVLFAPYVNSYRRLAPFSAAPINVEWGLDNRTCGLRVPNSAPAARRVENRLPGVDANPYLALAASLACGLLGIEQELNPTPPLAGSAYGRPYAFARTLDDAVAALEREDALTELLGPGFVECYGALKRAESEAFARIVTPWETQTLLEHV</sequence>
<evidence type="ECO:0000313" key="12">
    <source>
        <dbReference type="Proteomes" id="UP000308891"/>
    </source>
</evidence>
<reference evidence="11 12" key="1">
    <citation type="submission" date="2019-04" db="EMBL/GenBank/DDBJ databases">
        <title>Crenobacter sp. nov.</title>
        <authorList>
            <person name="Shi S."/>
        </authorList>
    </citation>
    <scope>NUCLEOTIDE SEQUENCE [LARGE SCALE GENOMIC DNA]</scope>
    <source>
        <strain evidence="11 12">GY 70310</strain>
    </source>
</reference>
<dbReference type="InterPro" id="IPR036651">
    <property type="entry name" value="Gln_synt_N_sf"/>
</dbReference>
<dbReference type="AlphaFoldDB" id="A0A4T0UKL2"/>
<evidence type="ECO:0000256" key="1">
    <source>
        <dbReference type="ARBA" id="ARBA00001946"/>
    </source>
</evidence>
<dbReference type="GO" id="GO:0006598">
    <property type="term" value="P:polyamine catabolic process"/>
    <property type="evidence" value="ECO:0007669"/>
    <property type="project" value="TreeGrafter"/>
</dbReference>
<keyword evidence="12" id="KW-1185">Reference proteome</keyword>
<accession>A0A4T0UKL2</accession>
<dbReference type="InterPro" id="IPR008146">
    <property type="entry name" value="Gln_synth_cat_dom"/>
</dbReference>
<dbReference type="InterPro" id="IPR014746">
    <property type="entry name" value="Gln_synth/guanido_kin_cat_dom"/>
</dbReference>
<evidence type="ECO:0000313" key="11">
    <source>
        <dbReference type="EMBL" id="TIC79170.1"/>
    </source>
</evidence>
<dbReference type="SUPFAM" id="SSF55931">
    <property type="entry name" value="Glutamine synthetase/guanido kinase"/>
    <property type="match status" value="1"/>
</dbReference>
<dbReference type="PROSITE" id="PS00181">
    <property type="entry name" value="GLNA_ATP"/>
    <property type="match status" value="1"/>
</dbReference>
<dbReference type="GO" id="GO:0006542">
    <property type="term" value="P:glutamine biosynthetic process"/>
    <property type="evidence" value="ECO:0007669"/>
    <property type="project" value="InterPro"/>
</dbReference>
<evidence type="ECO:0000256" key="7">
    <source>
        <dbReference type="PROSITE-ProRule" id="PRU01330"/>
    </source>
</evidence>
<name>A0A4T0UKL2_9NEIS</name>
<comment type="cofactor">
    <cofactor evidence="1">
        <name>Mg(2+)</name>
        <dbReference type="ChEBI" id="CHEBI:18420"/>
    </cofactor>
</comment>
<evidence type="ECO:0000256" key="6">
    <source>
        <dbReference type="ARBA" id="ARBA00022842"/>
    </source>
</evidence>
<dbReference type="Gene3D" id="3.10.20.70">
    <property type="entry name" value="Glutamine synthetase, N-terminal domain"/>
    <property type="match status" value="1"/>
</dbReference>
<dbReference type="RefSeq" id="WP_136555119.1">
    <property type="nucleotide sequence ID" value="NZ_STGJ01000018.1"/>
</dbReference>
<dbReference type="PROSITE" id="PS51986">
    <property type="entry name" value="GS_BETA_GRASP"/>
    <property type="match status" value="1"/>
</dbReference>
<dbReference type="GO" id="GO:0005524">
    <property type="term" value="F:ATP binding"/>
    <property type="evidence" value="ECO:0007669"/>
    <property type="project" value="UniProtKB-KW"/>
</dbReference>
<proteinExistence type="inferred from homology"/>
<evidence type="ECO:0000256" key="3">
    <source>
        <dbReference type="ARBA" id="ARBA00022598"/>
    </source>
</evidence>
<dbReference type="PROSITE" id="PS51987">
    <property type="entry name" value="GS_CATALYTIC"/>
    <property type="match status" value="1"/>
</dbReference>
<dbReference type="Gene3D" id="3.30.590.10">
    <property type="entry name" value="Glutamine synthetase/guanido kinase, catalytic domain"/>
    <property type="match status" value="1"/>
</dbReference>
<keyword evidence="4" id="KW-0547">Nucleotide-binding</keyword>
<dbReference type="GO" id="GO:0004356">
    <property type="term" value="F:glutamine synthetase activity"/>
    <property type="evidence" value="ECO:0007669"/>
    <property type="project" value="InterPro"/>
</dbReference>
<dbReference type="InterPro" id="IPR008147">
    <property type="entry name" value="Gln_synt_N"/>
</dbReference>
<dbReference type="InterPro" id="IPR027303">
    <property type="entry name" value="Gln_synth_gly_rich_site"/>
</dbReference>
<dbReference type="OrthoDB" id="9807095at2"/>
<gene>
    <name evidence="11" type="ORF">E5K04_13785</name>
</gene>
<evidence type="ECO:0000256" key="5">
    <source>
        <dbReference type="ARBA" id="ARBA00022840"/>
    </source>
</evidence>
<evidence type="ECO:0000259" key="9">
    <source>
        <dbReference type="PROSITE" id="PS51986"/>
    </source>
</evidence>
<dbReference type="Proteomes" id="UP000308891">
    <property type="component" value="Unassembled WGS sequence"/>
</dbReference>
<feature type="domain" description="GS beta-grasp" evidence="9">
    <location>
        <begin position="11"/>
        <end position="101"/>
    </location>
</feature>
<evidence type="ECO:0000256" key="4">
    <source>
        <dbReference type="ARBA" id="ARBA00022741"/>
    </source>
</evidence>
<dbReference type="SMART" id="SM01230">
    <property type="entry name" value="Gln-synt_C"/>
    <property type="match status" value="1"/>
</dbReference>
<dbReference type="PANTHER" id="PTHR43785:SF3">
    <property type="entry name" value="GS CATALYTIC DOMAIN-CONTAINING PROTEIN"/>
    <property type="match status" value="1"/>
</dbReference>
<dbReference type="SUPFAM" id="SSF54368">
    <property type="entry name" value="Glutamine synthetase, N-terminal domain"/>
    <property type="match status" value="1"/>
</dbReference>
<protein>
    <submittedName>
        <fullName evidence="11">Glutamine synthetase</fullName>
    </submittedName>
</protein>
<dbReference type="FunFam" id="3.30.590.10:FF:000005">
    <property type="entry name" value="Probable glutamine synthetase"/>
    <property type="match status" value="1"/>
</dbReference>
<organism evidence="11 12">
    <name type="scientific">Crenobacter intestini</name>
    <dbReference type="NCBI Taxonomy" id="2563443"/>
    <lineage>
        <taxon>Bacteria</taxon>
        <taxon>Pseudomonadati</taxon>
        <taxon>Pseudomonadota</taxon>
        <taxon>Betaproteobacteria</taxon>
        <taxon>Neisseriales</taxon>
        <taxon>Neisseriaceae</taxon>
        <taxon>Crenobacter</taxon>
    </lineage>
</organism>
<evidence type="ECO:0000256" key="2">
    <source>
        <dbReference type="ARBA" id="ARBA00009897"/>
    </source>
</evidence>
<keyword evidence="5" id="KW-0067">ATP-binding</keyword>
<dbReference type="EMBL" id="STGJ01000018">
    <property type="protein sequence ID" value="TIC79170.1"/>
    <property type="molecule type" value="Genomic_DNA"/>
</dbReference>
<feature type="domain" description="GS catalytic" evidence="10">
    <location>
        <begin position="108"/>
        <end position="441"/>
    </location>
</feature>
<keyword evidence="6" id="KW-0460">Magnesium</keyword>
<evidence type="ECO:0000256" key="8">
    <source>
        <dbReference type="RuleBase" id="RU000384"/>
    </source>
</evidence>
<evidence type="ECO:0000259" key="10">
    <source>
        <dbReference type="PROSITE" id="PS51987"/>
    </source>
</evidence>
<comment type="caution">
    <text evidence="11">The sequence shown here is derived from an EMBL/GenBank/DDBJ whole genome shotgun (WGS) entry which is preliminary data.</text>
</comment>
<keyword evidence="3" id="KW-0436">Ligase</keyword>